<sequence>MNNNKNIFYKTKFYKIKIEENLNFKYLKKNSLISYTYLTFEKNKLKKLTIKGNVYKINKKFLILKFNTNITLKIPLNSPQINNIKLLK</sequence>
<name>A0A5C1H7C5_9APIC</name>
<proteinExistence type="predicted"/>
<evidence type="ECO:0000313" key="1">
    <source>
        <dbReference type="EMBL" id="QEM01551.1"/>
    </source>
</evidence>
<protein>
    <recommendedName>
        <fullName evidence="2">50S ribosomal protein L19</fullName>
    </recommendedName>
</protein>
<evidence type="ECO:0008006" key="2">
    <source>
        <dbReference type="Google" id="ProtNLM"/>
    </source>
</evidence>
<reference evidence="1" key="1">
    <citation type="journal article" date="2019" name="Genome Biol. Evol.">
        <title>Nephromyces represents a diverse and novel lineage of the Apicomplexa that has retained apicoplasts.</title>
        <authorList>
            <person name="Munoz-Gomez S.A."/>
            <person name="Durnin K."/>
            <person name="Eme L."/>
            <person name="Paight C."/>
            <person name="Lane C.E."/>
            <person name="Saffo M.B."/>
            <person name="Slamovits C.H."/>
        </authorList>
    </citation>
    <scope>NUCLEOTIDE SEQUENCE</scope>
    <source>
        <strain evidence="1">439</strain>
    </source>
</reference>
<accession>A0A5C1H7C5</accession>
<dbReference type="EMBL" id="MK573199">
    <property type="protein sequence ID" value="QEM01551.1"/>
    <property type="molecule type" value="Genomic_DNA"/>
</dbReference>
<dbReference type="AlphaFoldDB" id="A0A5C1H7C5"/>
<gene>
    <name evidence="1" type="primary">orf88</name>
</gene>
<organism evidence="1">
    <name type="scientific">Nephromyces sp. ex Molgula occidentalis</name>
    <dbReference type="NCBI Taxonomy" id="2544991"/>
    <lineage>
        <taxon>Eukaryota</taxon>
        <taxon>Sar</taxon>
        <taxon>Alveolata</taxon>
        <taxon>Apicomplexa</taxon>
        <taxon>Aconoidasida</taxon>
        <taxon>Nephromycida</taxon>
        <taxon>Nephromyces</taxon>
    </lineage>
</organism>